<feature type="region of interest" description="Disordered" evidence="1">
    <location>
        <begin position="1"/>
        <end position="25"/>
    </location>
</feature>
<organism evidence="2 3">
    <name type="scientific">Tanacetum coccineum</name>
    <dbReference type="NCBI Taxonomy" id="301880"/>
    <lineage>
        <taxon>Eukaryota</taxon>
        <taxon>Viridiplantae</taxon>
        <taxon>Streptophyta</taxon>
        <taxon>Embryophyta</taxon>
        <taxon>Tracheophyta</taxon>
        <taxon>Spermatophyta</taxon>
        <taxon>Magnoliopsida</taxon>
        <taxon>eudicotyledons</taxon>
        <taxon>Gunneridae</taxon>
        <taxon>Pentapetalae</taxon>
        <taxon>asterids</taxon>
        <taxon>campanulids</taxon>
        <taxon>Asterales</taxon>
        <taxon>Asteraceae</taxon>
        <taxon>Asteroideae</taxon>
        <taxon>Anthemideae</taxon>
        <taxon>Anthemidinae</taxon>
        <taxon>Tanacetum</taxon>
    </lineage>
</organism>
<protein>
    <recommendedName>
        <fullName evidence="4">Zinc finger, CCHC-type</fullName>
    </recommendedName>
</protein>
<reference evidence="2" key="1">
    <citation type="journal article" date="2022" name="Int. J. Mol. Sci.">
        <title>Draft Genome of Tanacetum Coccineum: Genomic Comparison of Closely Related Tanacetum-Family Plants.</title>
        <authorList>
            <person name="Yamashiro T."/>
            <person name="Shiraishi A."/>
            <person name="Nakayama K."/>
            <person name="Satake H."/>
        </authorList>
    </citation>
    <scope>NUCLEOTIDE SEQUENCE</scope>
</reference>
<evidence type="ECO:0000313" key="2">
    <source>
        <dbReference type="EMBL" id="GJU06819.1"/>
    </source>
</evidence>
<dbReference type="Proteomes" id="UP001151760">
    <property type="component" value="Unassembled WGS sequence"/>
</dbReference>
<evidence type="ECO:0008006" key="4">
    <source>
        <dbReference type="Google" id="ProtNLM"/>
    </source>
</evidence>
<evidence type="ECO:0000256" key="1">
    <source>
        <dbReference type="SAM" id="MobiDB-lite"/>
    </source>
</evidence>
<keyword evidence="3" id="KW-1185">Reference proteome</keyword>
<sequence>MSVSNDDNAVAQRWLDDKQPEEKTNTDCLVKEQKKEYQTGWNIKMGYQQQNGFVNETNMTLLAKLGKSQLWRLDDVTSKVVLYKNMSFNESGEYKKTMIGSGVGTGSTQVLHGFEFEVEPLGDHTFEVEPQDNVDQGAEDSDEASFAVAAVKKSYVHKSLTFNNTIACKVISKWKAGLKDDMYARSDVYVLSNGCRKCNDDSDGYYWEYTPGMFIHLFLYIDDMVFSCGCKAEIWVTKGLLDKAKENVLGMEIVKDQSGNTLKVSQSRFYNGKCNKLVGGHSILVFGGFY</sequence>
<proteinExistence type="predicted"/>
<dbReference type="EMBL" id="BQNB010021478">
    <property type="protein sequence ID" value="GJU06819.1"/>
    <property type="molecule type" value="Genomic_DNA"/>
</dbReference>
<gene>
    <name evidence="2" type="ORF">Tco_1123249</name>
</gene>
<comment type="caution">
    <text evidence="2">The sequence shown here is derived from an EMBL/GenBank/DDBJ whole genome shotgun (WGS) entry which is preliminary data.</text>
</comment>
<feature type="compositionally biased region" description="Basic and acidic residues" evidence="1">
    <location>
        <begin position="14"/>
        <end position="25"/>
    </location>
</feature>
<evidence type="ECO:0000313" key="3">
    <source>
        <dbReference type="Proteomes" id="UP001151760"/>
    </source>
</evidence>
<name>A0ABQ5J2U8_9ASTR</name>
<reference evidence="2" key="2">
    <citation type="submission" date="2022-01" db="EMBL/GenBank/DDBJ databases">
        <authorList>
            <person name="Yamashiro T."/>
            <person name="Shiraishi A."/>
            <person name="Satake H."/>
            <person name="Nakayama K."/>
        </authorList>
    </citation>
    <scope>NUCLEOTIDE SEQUENCE</scope>
</reference>
<accession>A0ABQ5J2U8</accession>